<protein>
    <submittedName>
        <fullName evidence="2">Copper chaperone NosL</fullName>
    </submittedName>
</protein>
<gene>
    <name evidence="2" type="ORF">SAMN02745148_00186</name>
</gene>
<dbReference type="EMBL" id="FQUJ01000002">
    <property type="protein sequence ID" value="SHE34215.1"/>
    <property type="molecule type" value="Genomic_DNA"/>
</dbReference>
<organism evidence="2 3">
    <name type="scientific">Modicisalibacter ilicicola DSM 19980</name>
    <dbReference type="NCBI Taxonomy" id="1121942"/>
    <lineage>
        <taxon>Bacteria</taxon>
        <taxon>Pseudomonadati</taxon>
        <taxon>Pseudomonadota</taxon>
        <taxon>Gammaproteobacteria</taxon>
        <taxon>Oceanospirillales</taxon>
        <taxon>Halomonadaceae</taxon>
        <taxon>Modicisalibacter</taxon>
    </lineage>
</organism>
<evidence type="ECO:0000313" key="3">
    <source>
        <dbReference type="Proteomes" id="UP000184346"/>
    </source>
</evidence>
<dbReference type="RefSeq" id="WP_072818765.1">
    <property type="nucleotide sequence ID" value="NZ_FQUJ01000002.1"/>
</dbReference>
<feature type="signal peptide" evidence="1">
    <location>
        <begin position="1"/>
        <end position="22"/>
    </location>
</feature>
<reference evidence="2 3" key="1">
    <citation type="submission" date="2016-11" db="EMBL/GenBank/DDBJ databases">
        <authorList>
            <person name="Jaros S."/>
            <person name="Januszkiewicz K."/>
            <person name="Wedrychowicz H."/>
        </authorList>
    </citation>
    <scope>NUCLEOTIDE SEQUENCE [LARGE SCALE GENOMIC DNA]</scope>
    <source>
        <strain evidence="2 3">DSM 19980</strain>
    </source>
</reference>
<keyword evidence="3" id="KW-1185">Reference proteome</keyword>
<dbReference type="InterPro" id="IPR008719">
    <property type="entry name" value="N2O_reductase_NosL"/>
</dbReference>
<name>A0A1M4SPW4_9GAMM</name>
<evidence type="ECO:0000256" key="1">
    <source>
        <dbReference type="SAM" id="SignalP"/>
    </source>
</evidence>
<dbReference type="AlphaFoldDB" id="A0A1M4SPW4"/>
<keyword evidence="1" id="KW-0732">Signal</keyword>
<dbReference type="SUPFAM" id="SSF160387">
    <property type="entry name" value="NosL/MerB-like"/>
    <property type="match status" value="1"/>
</dbReference>
<dbReference type="Gene3D" id="3.30.70.2050">
    <property type="match status" value="1"/>
</dbReference>
<dbReference type="PANTHER" id="PTHR41247:SF1">
    <property type="entry name" value="HTH-TYPE TRANSCRIPTIONAL REPRESSOR YCNK"/>
    <property type="match status" value="1"/>
</dbReference>
<dbReference type="STRING" id="1121942.SAMN02745148_00186"/>
<accession>A0A1M4SPW4</accession>
<feature type="chain" id="PRO_5012906066" evidence="1">
    <location>
        <begin position="23"/>
        <end position="175"/>
    </location>
</feature>
<evidence type="ECO:0000313" key="2">
    <source>
        <dbReference type="EMBL" id="SHE34215.1"/>
    </source>
</evidence>
<dbReference type="PANTHER" id="PTHR41247">
    <property type="entry name" value="HTH-TYPE TRANSCRIPTIONAL REPRESSOR YCNK"/>
    <property type="match status" value="1"/>
</dbReference>
<dbReference type="Proteomes" id="UP000184346">
    <property type="component" value="Unassembled WGS sequence"/>
</dbReference>
<dbReference type="OrthoDB" id="982633at2"/>
<dbReference type="PROSITE" id="PS51257">
    <property type="entry name" value="PROKAR_LIPOPROTEIN"/>
    <property type="match status" value="1"/>
</dbReference>
<proteinExistence type="predicted"/>
<dbReference type="Gene3D" id="3.30.70.2060">
    <property type="match status" value="1"/>
</dbReference>
<sequence>MPRHFSLPFLLLVAMLLGIGLAGCSEEAEQSVLASPEPITDGDACHVCGMTITNFPGPKGQAFMKNDPEALKFCSTMDLFTFLKQPENETQLSHAYVHNIAETTWENPADDAYVRAVDAWYVVGHDRRGAMGHTLASFAEQEQAEAFRGEHGGEIIRFEDIDLELLGKLGRGELH</sequence>
<dbReference type="Pfam" id="PF05573">
    <property type="entry name" value="NosL"/>
    <property type="match status" value="1"/>
</dbReference>